<dbReference type="Proteomes" id="UP000238220">
    <property type="component" value="Unassembled WGS sequence"/>
</dbReference>
<accession>A0A2S5TLY5</accession>
<dbReference type="OrthoDB" id="7063364at2"/>
<feature type="region of interest" description="Disordered" evidence="1">
    <location>
        <begin position="11"/>
        <end position="33"/>
    </location>
</feature>
<name>A0A2S5TLY5_9GAMM</name>
<sequence>MFGDRLVHPAIFAPPRPVGKKRDSPRSRRGRARGICPARYCTAQSRRAAMRPVAPARQRIARPASARRSHTASSGRRSVMKEASMKHGILLLSLGLSACAGWMQRESSVEVSEVARSYQCNSQGPETRVSLMPDGAAVAAWQQQRGVEFDTARLPQGPFALVEMGERNSGGYGLAVSRLAGRRGDTLILRGTFVAPGADEVSTQAITTPCVLVSLPREGYATVEIVDQDGRLRGRAAAAP</sequence>
<evidence type="ECO:0000256" key="1">
    <source>
        <dbReference type="SAM" id="MobiDB-lite"/>
    </source>
</evidence>
<evidence type="ECO:0000313" key="3">
    <source>
        <dbReference type="EMBL" id="PPE76010.1"/>
    </source>
</evidence>
<keyword evidence="4" id="KW-1185">Reference proteome</keyword>
<feature type="compositionally biased region" description="Low complexity" evidence="1">
    <location>
        <begin position="47"/>
        <end position="58"/>
    </location>
</feature>
<proteinExistence type="predicted"/>
<dbReference type="InterPro" id="IPR025748">
    <property type="entry name" value="PrcB_C_dom"/>
</dbReference>
<evidence type="ECO:0000313" key="4">
    <source>
        <dbReference type="Proteomes" id="UP000238220"/>
    </source>
</evidence>
<reference evidence="3 4" key="1">
    <citation type="submission" date="2018-02" db="EMBL/GenBank/DDBJ databases">
        <title>Genome sequencing of Solimonas sp. HR-BB.</title>
        <authorList>
            <person name="Lee Y."/>
            <person name="Jeon C.O."/>
        </authorList>
    </citation>
    <scope>NUCLEOTIDE SEQUENCE [LARGE SCALE GENOMIC DNA]</scope>
    <source>
        <strain evidence="3 4">HR-BB</strain>
    </source>
</reference>
<protein>
    <recommendedName>
        <fullName evidence="2">PrcB C-terminal domain-containing protein</fullName>
    </recommendedName>
</protein>
<gene>
    <name evidence="3" type="ORF">C3942_00375</name>
</gene>
<comment type="caution">
    <text evidence="3">The sequence shown here is derived from an EMBL/GenBank/DDBJ whole genome shotgun (WGS) entry which is preliminary data.</text>
</comment>
<dbReference type="Pfam" id="PF14343">
    <property type="entry name" value="PrcB_C"/>
    <property type="match status" value="1"/>
</dbReference>
<feature type="domain" description="PrcB C-terminal" evidence="2">
    <location>
        <begin position="161"/>
        <end position="215"/>
    </location>
</feature>
<evidence type="ECO:0000259" key="2">
    <source>
        <dbReference type="Pfam" id="PF14343"/>
    </source>
</evidence>
<dbReference type="EMBL" id="PSNW01000001">
    <property type="protein sequence ID" value="PPE76010.1"/>
    <property type="molecule type" value="Genomic_DNA"/>
</dbReference>
<dbReference type="AlphaFoldDB" id="A0A2S5TLY5"/>
<organism evidence="3 4">
    <name type="scientific">Solimonas fluminis</name>
    <dbReference type="NCBI Taxonomy" id="2086571"/>
    <lineage>
        <taxon>Bacteria</taxon>
        <taxon>Pseudomonadati</taxon>
        <taxon>Pseudomonadota</taxon>
        <taxon>Gammaproteobacteria</taxon>
        <taxon>Nevskiales</taxon>
        <taxon>Nevskiaceae</taxon>
        <taxon>Solimonas</taxon>
    </lineage>
</organism>
<feature type="region of interest" description="Disordered" evidence="1">
    <location>
        <begin position="47"/>
        <end position="80"/>
    </location>
</feature>